<keyword evidence="7" id="KW-0963">Cytoplasm</keyword>
<dbReference type="PANTHER" id="PTHR17224">
    <property type="entry name" value="PEPTIDYL-TRNA HYDROLASE"/>
    <property type="match status" value="1"/>
</dbReference>
<evidence type="ECO:0000256" key="7">
    <source>
        <dbReference type="HAMAP-Rule" id="MF_00083"/>
    </source>
</evidence>
<dbReference type="Proteomes" id="UP000215215">
    <property type="component" value="Unassembled WGS sequence"/>
</dbReference>
<dbReference type="Gene3D" id="3.40.50.1470">
    <property type="entry name" value="Peptidyl-tRNA hydrolase"/>
    <property type="match status" value="1"/>
</dbReference>
<feature type="site" description="Discriminates between blocked and unblocked aminoacyl-tRNA" evidence="7">
    <location>
        <position position="9"/>
    </location>
</feature>
<feature type="site" description="Stabilizes the basic form of H active site to accept a proton" evidence="7">
    <location>
        <position position="91"/>
    </location>
</feature>
<dbReference type="GO" id="GO:0000049">
    <property type="term" value="F:tRNA binding"/>
    <property type="evidence" value="ECO:0007669"/>
    <property type="project" value="UniProtKB-UniRule"/>
</dbReference>
<evidence type="ECO:0000256" key="5">
    <source>
        <dbReference type="ARBA" id="ARBA00038063"/>
    </source>
</evidence>
<evidence type="ECO:0000313" key="11">
    <source>
        <dbReference type="Proteomes" id="UP000215215"/>
    </source>
</evidence>
<evidence type="ECO:0000256" key="2">
    <source>
        <dbReference type="ARBA" id="ARBA00022555"/>
    </source>
</evidence>
<feature type="binding site" evidence="7">
    <location>
        <position position="14"/>
    </location>
    <ligand>
        <name>tRNA</name>
        <dbReference type="ChEBI" id="CHEBI:17843"/>
    </ligand>
</feature>
<comment type="caution">
    <text evidence="10">The sequence shown here is derived from an EMBL/GenBank/DDBJ whole genome shotgun (WGS) entry which is preliminary data.</text>
</comment>
<keyword evidence="4 7" id="KW-0694">RNA-binding</keyword>
<dbReference type="NCBIfam" id="TIGR00447">
    <property type="entry name" value="pth"/>
    <property type="match status" value="1"/>
</dbReference>
<dbReference type="GO" id="GO:0005737">
    <property type="term" value="C:cytoplasm"/>
    <property type="evidence" value="ECO:0007669"/>
    <property type="project" value="UniProtKB-SubCell"/>
</dbReference>
<comment type="subcellular location">
    <subcellularLocation>
        <location evidence="7">Cytoplasm</location>
    </subcellularLocation>
</comment>
<sequence>MNIVLGIGNPGRDYKFTRHNVGHLFVDELLEKYRIPLKPSKGDYLEADVVIEGERLKVVKSLVFMNCSGVVAKQLSALPTFLPRQFIVVLDDFALPLGRIRMRRGGSSGGHRGLESIIYAIESDRFPRLRIGIGPAGEDAVDYVLSRFTAKEMNVIGESIKKAIEAVEIFVRDGIEDAMNYVNFWQEGVSG</sequence>
<evidence type="ECO:0000256" key="6">
    <source>
        <dbReference type="ARBA" id="ARBA00050038"/>
    </source>
</evidence>
<name>A0A235BTP0_UNCW3</name>
<organism evidence="10 11">
    <name type="scientific">candidate division WOR-3 bacterium JGI_Cruoil_03_44_89</name>
    <dbReference type="NCBI Taxonomy" id="1973748"/>
    <lineage>
        <taxon>Bacteria</taxon>
        <taxon>Bacteria division WOR-3</taxon>
    </lineage>
</organism>
<comment type="similarity">
    <text evidence="5 7 9">Belongs to the PTH family.</text>
</comment>
<feature type="binding site" evidence="7">
    <location>
        <position position="66"/>
    </location>
    <ligand>
        <name>tRNA</name>
        <dbReference type="ChEBI" id="CHEBI:17843"/>
    </ligand>
</feature>
<protein>
    <recommendedName>
        <fullName evidence="6 7">Peptidyl-tRNA hydrolase</fullName>
        <shortName evidence="7">Pth</shortName>
        <ecNumber evidence="1 7">3.1.1.29</ecNumber>
    </recommendedName>
</protein>
<reference evidence="10 11" key="1">
    <citation type="submission" date="2017-07" db="EMBL/GenBank/DDBJ databases">
        <title>Recovery of genomes from metagenomes via a dereplication, aggregation, and scoring strategy.</title>
        <authorList>
            <person name="Sieber C.M."/>
            <person name="Probst A.J."/>
            <person name="Sharrar A."/>
            <person name="Thomas B.C."/>
            <person name="Hess M."/>
            <person name="Tringe S.G."/>
            <person name="Banfield J.F."/>
        </authorList>
    </citation>
    <scope>NUCLEOTIDE SEQUENCE [LARGE SCALE GENOMIC DNA]</scope>
    <source>
        <strain evidence="10">JGI_Cruoil_03_44_89</strain>
    </source>
</reference>
<comment type="caution">
    <text evidence="7">Lacks conserved residue(s) required for the propagation of feature annotation.</text>
</comment>
<comment type="function">
    <text evidence="7">Catalyzes the release of premature peptidyl moieties from peptidyl-tRNA molecules trapped in stalled 50S ribosomal subunits, and thus maintains levels of free tRNAs and 50S ribosomes.</text>
</comment>
<evidence type="ECO:0000256" key="3">
    <source>
        <dbReference type="ARBA" id="ARBA00022801"/>
    </source>
</evidence>
<dbReference type="GO" id="GO:0004045">
    <property type="term" value="F:peptidyl-tRNA hydrolase activity"/>
    <property type="evidence" value="ECO:0007669"/>
    <property type="project" value="UniProtKB-UniRule"/>
</dbReference>
<dbReference type="PANTHER" id="PTHR17224:SF1">
    <property type="entry name" value="PEPTIDYL-TRNA HYDROLASE"/>
    <property type="match status" value="1"/>
</dbReference>
<dbReference type="EC" id="3.1.1.29" evidence="1 7"/>
<dbReference type="InterPro" id="IPR001328">
    <property type="entry name" value="Pept_tRNA_hydro"/>
</dbReference>
<gene>
    <name evidence="7" type="primary">pth</name>
    <name evidence="10" type="ORF">CH333_05870</name>
</gene>
<accession>A0A235BTP0</accession>
<dbReference type="Pfam" id="PF01195">
    <property type="entry name" value="Pept_tRNA_hydro"/>
    <property type="match status" value="1"/>
</dbReference>
<evidence type="ECO:0000313" key="10">
    <source>
        <dbReference type="EMBL" id="OYD15399.1"/>
    </source>
</evidence>
<comment type="catalytic activity">
    <reaction evidence="7 8">
        <text>an N-acyl-L-alpha-aminoacyl-tRNA + H2O = an N-acyl-L-amino acid + a tRNA + H(+)</text>
        <dbReference type="Rhea" id="RHEA:54448"/>
        <dbReference type="Rhea" id="RHEA-COMP:10123"/>
        <dbReference type="Rhea" id="RHEA-COMP:13883"/>
        <dbReference type="ChEBI" id="CHEBI:15377"/>
        <dbReference type="ChEBI" id="CHEBI:15378"/>
        <dbReference type="ChEBI" id="CHEBI:59874"/>
        <dbReference type="ChEBI" id="CHEBI:78442"/>
        <dbReference type="ChEBI" id="CHEBI:138191"/>
        <dbReference type="EC" id="3.1.1.29"/>
    </reaction>
</comment>
<keyword evidence="2 7" id="KW-0820">tRNA-binding</keyword>
<evidence type="ECO:0000256" key="8">
    <source>
        <dbReference type="RuleBase" id="RU000673"/>
    </source>
</evidence>
<dbReference type="GO" id="GO:0072344">
    <property type="term" value="P:rescue of stalled ribosome"/>
    <property type="evidence" value="ECO:0007669"/>
    <property type="project" value="UniProtKB-UniRule"/>
</dbReference>
<feature type="active site" description="Proton acceptor" evidence="7">
    <location>
        <position position="19"/>
    </location>
</feature>
<evidence type="ECO:0000256" key="1">
    <source>
        <dbReference type="ARBA" id="ARBA00013260"/>
    </source>
</evidence>
<dbReference type="PROSITE" id="PS01195">
    <property type="entry name" value="PEPT_TRNA_HYDROL_1"/>
    <property type="match status" value="1"/>
</dbReference>
<evidence type="ECO:0000256" key="9">
    <source>
        <dbReference type="RuleBase" id="RU004320"/>
    </source>
</evidence>
<dbReference type="AlphaFoldDB" id="A0A235BTP0"/>
<dbReference type="InterPro" id="IPR036416">
    <property type="entry name" value="Pept_tRNA_hydro_sf"/>
</dbReference>
<dbReference type="SUPFAM" id="SSF53178">
    <property type="entry name" value="Peptidyl-tRNA hydrolase-like"/>
    <property type="match status" value="1"/>
</dbReference>
<feature type="binding site" evidence="7">
    <location>
        <position position="64"/>
    </location>
    <ligand>
        <name>tRNA</name>
        <dbReference type="ChEBI" id="CHEBI:17843"/>
    </ligand>
</feature>
<evidence type="ECO:0000256" key="4">
    <source>
        <dbReference type="ARBA" id="ARBA00022884"/>
    </source>
</evidence>
<dbReference type="EMBL" id="NOZQ01000124">
    <property type="protein sequence ID" value="OYD15399.1"/>
    <property type="molecule type" value="Genomic_DNA"/>
</dbReference>
<dbReference type="InterPro" id="IPR018171">
    <property type="entry name" value="Pept_tRNA_hydro_CS"/>
</dbReference>
<keyword evidence="3 7" id="KW-0378">Hydrolase</keyword>
<dbReference type="CDD" id="cd00462">
    <property type="entry name" value="PTH"/>
    <property type="match status" value="1"/>
</dbReference>
<comment type="function">
    <text evidence="7">Hydrolyzes ribosome-free peptidyl-tRNAs (with 1 or more amino acids incorporated), which drop off the ribosome during protein synthesis, or as a result of ribosome stalling.</text>
</comment>
<dbReference type="HAMAP" id="MF_00083">
    <property type="entry name" value="Pept_tRNA_hydro_bact"/>
    <property type="match status" value="1"/>
</dbReference>
<proteinExistence type="inferred from homology"/>
<comment type="subunit">
    <text evidence="7">Monomer.</text>
</comment>
<dbReference type="GO" id="GO:0006515">
    <property type="term" value="P:protein quality control for misfolded or incompletely synthesized proteins"/>
    <property type="evidence" value="ECO:0007669"/>
    <property type="project" value="UniProtKB-UniRule"/>
</dbReference>